<evidence type="ECO:0000313" key="2">
    <source>
        <dbReference type="EMBL" id="DAE13714.1"/>
    </source>
</evidence>
<feature type="compositionally biased region" description="Basic and acidic residues" evidence="1">
    <location>
        <begin position="9"/>
        <end position="31"/>
    </location>
</feature>
<reference evidence="2" key="1">
    <citation type="journal article" date="2021" name="Proc. Natl. Acad. Sci. U.S.A.">
        <title>A Catalog of Tens of Thousands of Viruses from Human Metagenomes Reveals Hidden Associations with Chronic Diseases.</title>
        <authorList>
            <person name="Tisza M.J."/>
            <person name="Buck C.B."/>
        </authorList>
    </citation>
    <scope>NUCLEOTIDE SEQUENCE</scope>
    <source>
        <strain evidence="2">CtQqU1</strain>
    </source>
</reference>
<sequence>MTSVLHQQKAKDNERTTKDKKILAKPCLKLD</sequence>
<proteinExistence type="predicted"/>
<feature type="region of interest" description="Disordered" evidence="1">
    <location>
        <begin position="1"/>
        <end position="31"/>
    </location>
</feature>
<evidence type="ECO:0000256" key="1">
    <source>
        <dbReference type="SAM" id="MobiDB-lite"/>
    </source>
</evidence>
<organism evidence="2">
    <name type="scientific">Siphoviridae sp. ctQqU1</name>
    <dbReference type="NCBI Taxonomy" id="2825496"/>
    <lineage>
        <taxon>Viruses</taxon>
        <taxon>Duplodnaviria</taxon>
        <taxon>Heunggongvirae</taxon>
        <taxon>Uroviricota</taxon>
        <taxon>Caudoviricetes</taxon>
    </lineage>
</organism>
<dbReference type="EMBL" id="BK015568">
    <property type="protein sequence ID" value="DAE13714.1"/>
    <property type="molecule type" value="Genomic_DNA"/>
</dbReference>
<protein>
    <submittedName>
        <fullName evidence="2">Uncharacterized protein</fullName>
    </submittedName>
</protein>
<name>A0A8S5Q3J6_9CAUD</name>
<accession>A0A8S5Q3J6</accession>